<evidence type="ECO:0000313" key="2">
    <source>
        <dbReference type="EMBL" id="KAH7574456.1"/>
    </source>
</evidence>
<dbReference type="EMBL" id="JAFEMO010000003">
    <property type="protein sequence ID" value="KAH7574456.1"/>
    <property type="molecule type" value="Genomic_DNA"/>
</dbReference>
<organism evidence="2 3">
    <name type="scientific">Xanthoceras sorbifolium</name>
    <dbReference type="NCBI Taxonomy" id="99658"/>
    <lineage>
        <taxon>Eukaryota</taxon>
        <taxon>Viridiplantae</taxon>
        <taxon>Streptophyta</taxon>
        <taxon>Embryophyta</taxon>
        <taxon>Tracheophyta</taxon>
        <taxon>Spermatophyta</taxon>
        <taxon>Magnoliopsida</taxon>
        <taxon>eudicotyledons</taxon>
        <taxon>Gunneridae</taxon>
        <taxon>Pentapetalae</taxon>
        <taxon>rosids</taxon>
        <taxon>malvids</taxon>
        <taxon>Sapindales</taxon>
        <taxon>Sapindaceae</taxon>
        <taxon>Xanthoceroideae</taxon>
        <taxon>Xanthoceras</taxon>
    </lineage>
</organism>
<comment type="caution">
    <text evidence="2">The sequence shown here is derived from an EMBL/GenBank/DDBJ whole genome shotgun (WGS) entry which is preliminary data.</text>
</comment>
<sequence length="142" mass="15953">MSQSPTSSSSSSSHAIEEAILATQNSGKEKPRLNIDLNRPLNPQILEEGDIQIEHDQMSEEGDLITVEKNQGVDHHHDIEGSINNKAMRGFDDVEASTSLSKRKRFTVEEKGKRKVDCFDHDHNDDGWLELRLGPLHAVERT</sequence>
<evidence type="ECO:0000256" key="1">
    <source>
        <dbReference type="SAM" id="MobiDB-lite"/>
    </source>
</evidence>
<evidence type="ECO:0000313" key="3">
    <source>
        <dbReference type="Proteomes" id="UP000827721"/>
    </source>
</evidence>
<dbReference type="Proteomes" id="UP000827721">
    <property type="component" value="Unassembled WGS sequence"/>
</dbReference>
<reference evidence="2 3" key="1">
    <citation type="submission" date="2021-02" db="EMBL/GenBank/DDBJ databases">
        <title>Plant Genome Project.</title>
        <authorList>
            <person name="Zhang R.-G."/>
        </authorList>
    </citation>
    <scope>NUCLEOTIDE SEQUENCE [LARGE SCALE GENOMIC DNA]</scope>
    <source>
        <tissue evidence="2">Leaves</tissue>
    </source>
</reference>
<accession>A0ABQ8ICQ7</accession>
<feature type="compositionally biased region" description="Low complexity" evidence="1">
    <location>
        <begin position="1"/>
        <end position="13"/>
    </location>
</feature>
<name>A0ABQ8ICQ7_9ROSI</name>
<gene>
    <name evidence="2" type="ORF">JRO89_XS03G0298600</name>
</gene>
<proteinExistence type="predicted"/>
<feature type="region of interest" description="Disordered" evidence="1">
    <location>
        <begin position="1"/>
        <end position="36"/>
    </location>
</feature>
<keyword evidence="3" id="KW-1185">Reference proteome</keyword>
<protein>
    <submittedName>
        <fullName evidence="2">Uncharacterized protein</fullName>
    </submittedName>
</protein>